<protein>
    <submittedName>
        <fullName evidence="2">Uncharacterized protein</fullName>
    </submittedName>
</protein>
<comment type="caution">
    <text evidence="2">The sequence shown here is derived from an EMBL/GenBank/DDBJ whole genome shotgun (WGS) entry which is preliminary data.</text>
</comment>
<dbReference type="EMBL" id="AMZH03014455">
    <property type="protein sequence ID" value="RRT47607.1"/>
    <property type="molecule type" value="Genomic_DNA"/>
</dbReference>
<evidence type="ECO:0000313" key="2">
    <source>
        <dbReference type="EMBL" id="RRT47607.1"/>
    </source>
</evidence>
<name>A0A426Y7A8_ENSVE</name>
<dbReference type="Proteomes" id="UP000287651">
    <property type="component" value="Unassembled WGS sequence"/>
</dbReference>
<proteinExistence type="predicted"/>
<gene>
    <name evidence="2" type="ORF">B296_00053634</name>
</gene>
<dbReference type="AlphaFoldDB" id="A0A426Y7A8"/>
<organism evidence="2 3">
    <name type="scientific">Ensete ventricosum</name>
    <name type="common">Abyssinian banana</name>
    <name type="synonym">Musa ensete</name>
    <dbReference type="NCBI Taxonomy" id="4639"/>
    <lineage>
        <taxon>Eukaryota</taxon>
        <taxon>Viridiplantae</taxon>
        <taxon>Streptophyta</taxon>
        <taxon>Embryophyta</taxon>
        <taxon>Tracheophyta</taxon>
        <taxon>Spermatophyta</taxon>
        <taxon>Magnoliopsida</taxon>
        <taxon>Liliopsida</taxon>
        <taxon>Zingiberales</taxon>
        <taxon>Musaceae</taxon>
        <taxon>Ensete</taxon>
    </lineage>
</organism>
<reference evidence="2 3" key="1">
    <citation type="journal article" date="2014" name="Agronomy (Basel)">
        <title>A Draft Genome Sequence for Ensete ventricosum, the Drought-Tolerant Tree Against Hunger.</title>
        <authorList>
            <person name="Harrison J."/>
            <person name="Moore K.A."/>
            <person name="Paszkiewicz K."/>
            <person name="Jones T."/>
            <person name="Grant M."/>
            <person name="Ambacheew D."/>
            <person name="Muzemil S."/>
            <person name="Studholme D.J."/>
        </authorList>
    </citation>
    <scope>NUCLEOTIDE SEQUENCE [LARGE SCALE GENOMIC DNA]</scope>
</reference>
<accession>A0A426Y7A8</accession>
<evidence type="ECO:0000256" key="1">
    <source>
        <dbReference type="SAM" id="MobiDB-lite"/>
    </source>
</evidence>
<sequence>MAERARMRWVASVPSWDSSPTRHSAMFPRQLDLSGIQPRVSSSPAPLPLSPLATVRKKTKITTRARRGSGRPTWARIHSFVVNRNLPNHSGHNPSTPYGILPNGERTRPLPR</sequence>
<feature type="region of interest" description="Disordered" evidence="1">
    <location>
        <begin position="84"/>
        <end position="112"/>
    </location>
</feature>
<evidence type="ECO:0000313" key="3">
    <source>
        <dbReference type="Proteomes" id="UP000287651"/>
    </source>
</evidence>
<feature type="compositionally biased region" description="Polar residues" evidence="1">
    <location>
        <begin position="85"/>
        <end position="96"/>
    </location>
</feature>